<proteinExistence type="predicted"/>
<name>A0A5J4WVF7_9EUKA</name>
<evidence type="ECO:0000313" key="2">
    <source>
        <dbReference type="EMBL" id="KAA6398968.1"/>
    </source>
</evidence>
<protein>
    <submittedName>
        <fullName evidence="2">Uncharacterized protein</fullName>
    </submittedName>
</protein>
<accession>A0A5J4WVF7</accession>
<feature type="compositionally biased region" description="Basic and acidic residues" evidence="1">
    <location>
        <begin position="59"/>
        <end position="73"/>
    </location>
</feature>
<organism evidence="2 3">
    <name type="scientific">Streblomastix strix</name>
    <dbReference type="NCBI Taxonomy" id="222440"/>
    <lineage>
        <taxon>Eukaryota</taxon>
        <taxon>Metamonada</taxon>
        <taxon>Preaxostyla</taxon>
        <taxon>Oxymonadida</taxon>
        <taxon>Streblomastigidae</taxon>
        <taxon>Streblomastix</taxon>
    </lineage>
</organism>
<feature type="compositionally biased region" description="Polar residues" evidence="1">
    <location>
        <begin position="45"/>
        <end position="55"/>
    </location>
</feature>
<dbReference type="EMBL" id="SNRW01000843">
    <property type="protein sequence ID" value="KAA6398968.1"/>
    <property type="molecule type" value="Genomic_DNA"/>
</dbReference>
<feature type="compositionally biased region" description="Polar residues" evidence="1">
    <location>
        <begin position="85"/>
        <end position="98"/>
    </location>
</feature>
<evidence type="ECO:0000313" key="3">
    <source>
        <dbReference type="Proteomes" id="UP000324800"/>
    </source>
</evidence>
<reference evidence="2 3" key="1">
    <citation type="submission" date="2019-03" db="EMBL/GenBank/DDBJ databases">
        <title>Single cell metagenomics reveals metabolic interactions within the superorganism composed of flagellate Streblomastix strix and complex community of Bacteroidetes bacteria on its surface.</title>
        <authorList>
            <person name="Treitli S.C."/>
            <person name="Kolisko M."/>
            <person name="Husnik F."/>
            <person name="Keeling P."/>
            <person name="Hampl V."/>
        </authorList>
    </citation>
    <scope>NUCLEOTIDE SEQUENCE [LARGE SCALE GENOMIC DNA]</scope>
    <source>
        <strain evidence="2">ST1C</strain>
    </source>
</reference>
<evidence type="ECO:0000256" key="1">
    <source>
        <dbReference type="SAM" id="MobiDB-lite"/>
    </source>
</evidence>
<feature type="region of interest" description="Disordered" evidence="1">
    <location>
        <begin position="38"/>
        <end position="106"/>
    </location>
</feature>
<comment type="caution">
    <text evidence="2">The sequence shown here is derived from an EMBL/GenBank/DDBJ whole genome shotgun (WGS) entry which is preliminary data.</text>
</comment>
<gene>
    <name evidence="2" type="ORF">EZS28_005506</name>
</gene>
<sequence length="132" mass="15703">MSVYPQYEEDGVDYEEDDYATFTVQPIQDQLQKQQIKQFKINEPIDSTQNDSDQQLPRLPDEKQQKKIQKEEILSPTKQQKPDQKLQQTKPTNKQHTFQPPRIINPIKQKQALIRQMNEDEYDIAMIRRNCG</sequence>
<dbReference type="Proteomes" id="UP000324800">
    <property type="component" value="Unassembled WGS sequence"/>
</dbReference>
<dbReference type="AlphaFoldDB" id="A0A5J4WVF7"/>